<evidence type="ECO:0000256" key="5">
    <source>
        <dbReference type="SAM" id="MobiDB-lite"/>
    </source>
</evidence>
<evidence type="ECO:0000256" key="1">
    <source>
        <dbReference type="ARBA" id="ARBA00004123"/>
    </source>
</evidence>
<proteinExistence type="predicted"/>
<dbReference type="InterPro" id="IPR044636">
    <property type="entry name" value="RADIALIS-like"/>
</dbReference>
<dbReference type="EMBL" id="JADCNM010000012">
    <property type="protein sequence ID" value="KAG0459180.1"/>
    <property type="molecule type" value="Genomic_DNA"/>
</dbReference>
<dbReference type="OrthoDB" id="118550at2759"/>
<feature type="region of interest" description="Disordered" evidence="5">
    <location>
        <begin position="135"/>
        <end position="157"/>
    </location>
</feature>
<dbReference type="InterPro" id="IPR001005">
    <property type="entry name" value="SANT/Myb"/>
</dbReference>
<evidence type="ECO:0000256" key="2">
    <source>
        <dbReference type="ARBA" id="ARBA00023015"/>
    </source>
</evidence>
<dbReference type="Gene3D" id="1.10.10.60">
    <property type="entry name" value="Homeodomain-like"/>
    <property type="match status" value="1"/>
</dbReference>
<dbReference type="PANTHER" id="PTHR43952">
    <property type="entry name" value="MYB FAMILY TRANSCRIPTION FACTOR-RELATED"/>
    <property type="match status" value="1"/>
</dbReference>
<keyword evidence="4" id="KW-0539">Nucleus</keyword>
<dbReference type="CDD" id="cd00167">
    <property type="entry name" value="SANT"/>
    <property type="match status" value="1"/>
</dbReference>
<dbReference type="AlphaFoldDB" id="A0A835PV44"/>
<accession>A0A835PV44</accession>
<name>A0A835PV44_VANPL</name>
<protein>
    <submittedName>
        <fullName evidence="6">Uncharacterized protein</fullName>
    </submittedName>
</protein>
<sequence>MVADAWSREEEKAFENALAVHFDTCGDWLEKVAAAVPGKAMREIKNHYKILVEDVSSIELGKVPLPDYAPSSFDGLVDESFADKKGGVFHDSGHGGRGSKSDHERRKELLGLRRNTGCSFSVWISMAKAIGEAYQGTSSSPEHQPRWPVMPRSTSYA</sequence>
<dbReference type="InterPro" id="IPR009057">
    <property type="entry name" value="Homeodomain-like_sf"/>
</dbReference>
<evidence type="ECO:0000256" key="4">
    <source>
        <dbReference type="ARBA" id="ARBA00023242"/>
    </source>
</evidence>
<evidence type="ECO:0000256" key="3">
    <source>
        <dbReference type="ARBA" id="ARBA00023163"/>
    </source>
</evidence>
<organism evidence="6 7">
    <name type="scientific">Vanilla planifolia</name>
    <name type="common">Vanilla</name>
    <dbReference type="NCBI Taxonomy" id="51239"/>
    <lineage>
        <taxon>Eukaryota</taxon>
        <taxon>Viridiplantae</taxon>
        <taxon>Streptophyta</taxon>
        <taxon>Embryophyta</taxon>
        <taxon>Tracheophyta</taxon>
        <taxon>Spermatophyta</taxon>
        <taxon>Magnoliopsida</taxon>
        <taxon>Liliopsida</taxon>
        <taxon>Asparagales</taxon>
        <taxon>Orchidaceae</taxon>
        <taxon>Vanilloideae</taxon>
        <taxon>Vanilleae</taxon>
        <taxon>Vanilla</taxon>
    </lineage>
</organism>
<comment type="subcellular location">
    <subcellularLocation>
        <location evidence="1">Nucleus</location>
    </subcellularLocation>
</comment>
<dbReference type="Proteomes" id="UP000639772">
    <property type="component" value="Chromosome 12"/>
</dbReference>
<comment type="caution">
    <text evidence="6">The sequence shown here is derived from an EMBL/GenBank/DDBJ whole genome shotgun (WGS) entry which is preliminary data.</text>
</comment>
<evidence type="ECO:0000313" key="6">
    <source>
        <dbReference type="EMBL" id="KAG0459180.1"/>
    </source>
</evidence>
<dbReference type="PANTHER" id="PTHR43952:SF75">
    <property type="entry name" value="PROTEIN RADIALIS-LIKE 6"/>
    <property type="match status" value="1"/>
</dbReference>
<dbReference type="GO" id="GO:0005634">
    <property type="term" value="C:nucleus"/>
    <property type="evidence" value="ECO:0007669"/>
    <property type="project" value="UniProtKB-SubCell"/>
</dbReference>
<keyword evidence="2" id="KW-0805">Transcription regulation</keyword>
<evidence type="ECO:0000313" key="7">
    <source>
        <dbReference type="Proteomes" id="UP000639772"/>
    </source>
</evidence>
<keyword evidence="3" id="KW-0804">Transcription</keyword>
<gene>
    <name evidence="6" type="ORF">HPP92_022308</name>
</gene>
<reference evidence="6 7" key="1">
    <citation type="journal article" date="2020" name="Nat. Food">
        <title>A phased Vanilla planifolia genome enables genetic improvement of flavour and production.</title>
        <authorList>
            <person name="Hasing T."/>
            <person name="Tang H."/>
            <person name="Brym M."/>
            <person name="Khazi F."/>
            <person name="Huang T."/>
            <person name="Chambers A.H."/>
        </authorList>
    </citation>
    <scope>NUCLEOTIDE SEQUENCE [LARGE SCALE GENOMIC DNA]</scope>
    <source>
        <tissue evidence="6">Leaf</tissue>
    </source>
</reference>
<dbReference type="GO" id="GO:0003700">
    <property type="term" value="F:DNA-binding transcription factor activity"/>
    <property type="evidence" value="ECO:0007669"/>
    <property type="project" value="InterPro"/>
</dbReference>
<dbReference type="FunFam" id="1.10.10.60:FF:000154">
    <property type="entry name" value="Transcription factor SRM1"/>
    <property type="match status" value="1"/>
</dbReference>
<dbReference type="SUPFAM" id="SSF46689">
    <property type="entry name" value="Homeodomain-like"/>
    <property type="match status" value="1"/>
</dbReference>